<dbReference type="Proteomes" id="UP001164929">
    <property type="component" value="Chromosome 3"/>
</dbReference>
<gene>
    <name evidence="1" type="ORF">NC653_008960</name>
</gene>
<evidence type="ECO:0000313" key="1">
    <source>
        <dbReference type="EMBL" id="KAJ7003926.1"/>
    </source>
</evidence>
<evidence type="ECO:0000313" key="2">
    <source>
        <dbReference type="Proteomes" id="UP001164929"/>
    </source>
</evidence>
<organism evidence="1 2">
    <name type="scientific">Populus alba x Populus x berolinensis</name>
    <dbReference type="NCBI Taxonomy" id="444605"/>
    <lineage>
        <taxon>Eukaryota</taxon>
        <taxon>Viridiplantae</taxon>
        <taxon>Streptophyta</taxon>
        <taxon>Embryophyta</taxon>
        <taxon>Tracheophyta</taxon>
        <taxon>Spermatophyta</taxon>
        <taxon>Magnoliopsida</taxon>
        <taxon>eudicotyledons</taxon>
        <taxon>Gunneridae</taxon>
        <taxon>Pentapetalae</taxon>
        <taxon>rosids</taxon>
        <taxon>fabids</taxon>
        <taxon>Malpighiales</taxon>
        <taxon>Salicaceae</taxon>
        <taxon>Saliceae</taxon>
        <taxon>Populus</taxon>
    </lineage>
</organism>
<accession>A0AAD6R843</accession>
<name>A0AAD6R843_9ROSI</name>
<reference evidence="1" key="1">
    <citation type="journal article" date="2023" name="Mol. Ecol. Resour.">
        <title>Chromosome-level genome assembly of a triploid poplar Populus alba 'Berolinensis'.</title>
        <authorList>
            <person name="Chen S."/>
            <person name="Yu Y."/>
            <person name="Wang X."/>
            <person name="Wang S."/>
            <person name="Zhang T."/>
            <person name="Zhou Y."/>
            <person name="He R."/>
            <person name="Meng N."/>
            <person name="Wang Y."/>
            <person name="Liu W."/>
            <person name="Liu Z."/>
            <person name="Liu J."/>
            <person name="Guo Q."/>
            <person name="Huang H."/>
            <person name="Sederoff R.R."/>
            <person name="Wang G."/>
            <person name="Qu G."/>
            <person name="Chen S."/>
        </authorList>
    </citation>
    <scope>NUCLEOTIDE SEQUENCE</scope>
    <source>
        <strain evidence="1">SC-2020</strain>
    </source>
</reference>
<sequence>MVVNINWADLVHRLTSSPSDFRIELRIAKTEKAKKLDVLHNKPEEIADFLTGQVKSLHVRRKPDHFVKCLLQLCMYSSCLPSLPMMSKFVAFDFFTT</sequence>
<dbReference type="AlphaFoldDB" id="A0AAD6R843"/>
<proteinExistence type="predicted"/>
<comment type="caution">
    <text evidence="1">The sequence shown here is derived from an EMBL/GenBank/DDBJ whole genome shotgun (WGS) entry which is preliminary data.</text>
</comment>
<protein>
    <submittedName>
        <fullName evidence="1">Uncharacterized protein</fullName>
    </submittedName>
</protein>
<keyword evidence="2" id="KW-1185">Reference proteome</keyword>
<dbReference type="EMBL" id="JAQIZT010000003">
    <property type="protein sequence ID" value="KAJ7003926.1"/>
    <property type="molecule type" value="Genomic_DNA"/>
</dbReference>